<keyword evidence="1" id="KW-0805">Transcription regulation</keyword>
<dbReference type="InterPro" id="IPR010982">
    <property type="entry name" value="Lambda_DNA-bd_dom_sf"/>
</dbReference>
<dbReference type="SUPFAM" id="SSF53822">
    <property type="entry name" value="Periplasmic binding protein-like I"/>
    <property type="match status" value="1"/>
</dbReference>
<reference evidence="5 6" key="1">
    <citation type="submission" date="2019-07" db="EMBL/GenBank/DDBJ databases">
        <title>Whole genome shotgun sequence of Cellulomonas terrae NBRC 100819.</title>
        <authorList>
            <person name="Hosoyama A."/>
            <person name="Uohara A."/>
            <person name="Ohji S."/>
            <person name="Ichikawa N."/>
        </authorList>
    </citation>
    <scope>NUCLEOTIDE SEQUENCE [LARGE SCALE GENOMIC DNA]</scope>
    <source>
        <strain evidence="5 6">NBRC 100819</strain>
    </source>
</reference>
<proteinExistence type="predicted"/>
<dbReference type="PROSITE" id="PS00356">
    <property type="entry name" value="HTH_LACI_1"/>
    <property type="match status" value="1"/>
</dbReference>
<dbReference type="InterPro" id="IPR000843">
    <property type="entry name" value="HTH_LacI"/>
</dbReference>
<evidence type="ECO:0000313" key="6">
    <source>
        <dbReference type="Proteomes" id="UP000321049"/>
    </source>
</evidence>
<feature type="domain" description="HTH lacI-type" evidence="4">
    <location>
        <begin position="2"/>
        <end position="56"/>
    </location>
</feature>
<name>A0A511JR57_9CELL</name>
<dbReference type="GO" id="GO:0003700">
    <property type="term" value="F:DNA-binding transcription factor activity"/>
    <property type="evidence" value="ECO:0007669"/>
    <property type="project" value="TreeGrafter"/>
</dbReference>
<comment type="caution">
    <text evidence="5">The sequence shown here is derived from an EMBL/GenBank/DDBJ whole genome shotgun (WGS) entry which is preliminary data.</text>
</comment>
<dbReference type="Pfam" id="PF13377">
    <property type="entry name" value="Peripla_BP_3"/>
    <property type="match status" value="1"/>
</dbReference>
<dbReference type="Pfam" id="PF00356">
    <property type="entry name" value="LacI"/>
    <property type="match status" value="1"/>
</dbReference>
<dbReference type="SMART" id="SM00354">
    <property type="entry name" value="HTH_LACI"/>
    <property type="match status" value="1"/>
</dbReference>
<evidence type="ECO:0000259" key="4">
    <source>
        <dbReference type="PROSITE" id="PS50932"/>
    </source>
</evidence>
<evidence type="ECO:0000256" key="2">
    <source>
        <dbReference type="ARBA" id="ARBA00023125"/>
    </source>
</evidence>
<dbReference type="AlphaFoldDB" id="A0A511JR57"/>
<dbReference type="CDD" id="cd06267">
    <property type="entry name" value="PBP1_LacI_sugar_binding-like"/>
    <property type="match status" value="1"/>
</dbReference>
<dbReference type="InterPro" id="IPR028082">
    <property type="entry name" value="Peripla_BP_I"/>
</dbReference>
<dbReference type="CDD" id="cd01392">
    <property type="entry name" value="HTH_LacI"/>
    <property type="match status" value="1"/>
</dbReference>
<dbReference type="Gene3D" id="3.40.50.2300">
    <property type="match status" value="2"/>
</dbReference>
<dbReference type="SUPFAM" id="SSF47413">
    <property type="entry name" value="lambda repressor-like DNA-binding domains"/>
    <property type="match status" value="1"/>
</dbReference>
<dbReference type="GO" id="GO:0000976">
    <property type="term" value="F:transcription cis-regulatory region binding"/>
    <property type="evidence" value="ECO:0007669"/>
    <property type="project" value="TreeGrafter"/>
</dbReference>
<protein>
    <submittedName>
        <fullName evidence="5">LacI family transcriptional regulator</fullName>
    </submittedName>
</protein>
<dbReference type="PROSITE" id="PS50932">
    <property type="entry name" value="HTH_LACI_2"/>
    <property type="match status" value="1"/>
</dbReference>
<keyword evidence="3" id="KW-0804">Transcription</keyword>
<dbReference type="InterPro" id="IPR046335">
    <property type="entry name" value="LacI/GalR-like_sensor"/>
</dbReference>
<keyword evidence="2" id="KW-0238">DNA-binding</keyword>
<dbReference type="PANTHER" id="PTHR30146">
    <property type="entry name" value="LACI-RELATED TRANSCRIPTIONAL REPRESSOR"/>
    <property type="match status" value="1"/>
</dbReference>
<organism evidence="5 6">
    <name type="scientific">Cellulomonas terrae</name>
    <dbReference type="NCBI Taxonomy" id="311234"/>
    <lineage>
        <taxon>Bacteria</taxon>
        <taxon>Bacillati</taxon>
        <taxon>Actinomycetota</taxon>
        <taxon>Actinomycetes</taxon>
        <taxon>Micrococcales</taxon>
        <taxon>Cellulomonadaceae</taxon>
        <taxon>Cellulomonas</taxon>
    </lineage>
</organism>
<dbReference type="EMBL" id="BJWH01000047">
    <property type="protein sequence ID" value="GEM00467.1"/>
    <property type="molecule type" value="Genomic_DNA"/>
</dbReference>
<evidence type="ECO:0000256" key="1">
    <source>
        <dbReference type="ARBA" id="ARBA00023015"/>
    </source>
</evidence>
<dbReference type="Proteomes" id="UP000321049">
    <property type="component" value="Unassembled WGS sequence"/>
</dbReference>
<keyword evidence="6" id="KW-1185">Reference proteome</keyword>
<evidence type="ECO:0000256" key="3">
    <source>
        <dbReference type="ARBA" id="ARBA00023163"/>
    </source>
</evidence>
<sequence length="344" mass="36976">MATMADVARHAGVSVKTVSNVLSGYPHVREATRERVRASVDALGYEINVTAKIFRSGRSGVVGLSVPELGQPYFGELADEILAAARRHGLQVLIEPTGFTREGELAALRVPRGGLVDGLIFSPAALVQADAHLLDDLGYPLVLLGEQMFSSSVDHVTMRNIDGAQAATELLLDAGRRQIAAIGMLHAETAGSAWLRYTGYSKALEARGIEVDTRLLGWADDAWHRANGARAMADVLDSGVRVDGVVAFNDALAIGAMYELQARGLAIPQDVGVVGFDDIEDSRYSVPTLTTVDPGRREIANVAVDILRRRLQETQRPGAERGSPVLYLAGMRIVERESTPRRSG</sequence>
<gene>
    <name evidence="5" type="ORF">CTE05_40130</name>
</gene>
<evidence type="ECO:0000313" key="5">
    <source>
        <dbReference type="EMBL" id="GEM00467.1"/>
    </source>
</evidence>
<accession>A0A511JR57</accession>
<dbReference type="PANTHER" id="PTHR30146:SF109">
    <property type="entry name" value="HTH-TYPE TRANSCRIPTIONAL REGULATOR GALS"/>
    <property type="match status" value="1"/>
</dbReference>
<dbReference type="Gene3D" id="1.10.260.40">
    <property type="entry name" value="lambda repressor-like DNA-binding domains"/>
    <property type="match status" value="1"/>
</dbReference>